<sequence>MAFALGGDLWLASLRCPSSPPVDGSRLGLALALQVVLVAAGLFVARLRPSQGRSFQWQFAGVAFMAALGTLVLVRQPLLLSDTTYDKFYRSGSYACPGFPSLFLPGLFQ</sequence>
<proteinExistence type="predicted"/>
<dbReference type="EMBL" id="JACGXL010000008">
    <property type="protein sequence ID" value="MBA8889900.1"/>
    <property type="molecule type" value="Genomic_DNA"/>
</dbReference>
<keyword evidence="1" id="KW-1133">Transmembrane helix</keyword>
<evidence type="ECO:0000313" key="3">
    <source>
        <dbReference type="Proteomes" id="UP000550401"/>
    </source>
</evidence>
<comment type="caution">
    <text evidence="2">The sequence shown here is derived from an EMBL/GenBank/DDBJ whole genome shotgun (WGS) entry which is preliminary data.</text>
</comment>
<gene>
    <name evidence="2" type="ORF">FHW12_004147</name>
</gene>
<evidence type="ECO:0000313" key="2">
    <source>
        <dbReference type="EMBL" id="MBA8889900.1"/>
    </source>
</evidence>
<protein>
    <submittedName>
        <fullName evidence="2">Uncharacterized protein</fullName>
    </submittedName>
</protein>
<keyword evidence="1" id="KW-0812">Transmembrane</keyword>
<keyword evidence="1" id="KW-0472">Membrane</keyword>
<organism evidence="2 3">
    <name type="scientific">Dokdonella fugitiva</name>
    <dbReference type="NCBI Taxonomy" id="328517"/>
    <lineage>
        <taxon>Bacteria</taxon>
        <taxon>Pseudomonadati</taxon>
        <taxon>Pseudomonadota</taxon>
        <taxon>Gammaproteobacteria</taxon>
        <taxon>Lysobacterales</taxon>
        <taxon>Rhodanobacteraceae</taxon>
        <taxon>Dokdonella</taxon>
    </lineage>
</organism>
<accession>A0A839F9Z3</accession>
<reference evidence="2 3" key="1">
    <citation type="submission" date="2020-07" db="EMBL/GenBank/DDBJ databases">
        <title>Genomic Encyclopedia of Type Strains, Phase IV (KMG-V): Genome sequencing to study the core and pangenomes of soil and plant-associated prokaryotes.</title>
        <authorList>
            <person name="Whitman W."/>
        </authorList>
    </citation>
    <scope>NUCLEOTIDE SEQUENCE [LARGE SCALE GENOMIC DNA]</scope>
    <source>
        <strain evidence="2 3">RH2WT43</strain>
    </source>
</reference>
<name>A0A839F9Z3_9GAMM</name>
<evidence type="ECO:0000256" key="1">
    <source>
        <dbReference type="SAM" id="Phobius"/>
    </source>
</evidence>
<feature type="transmembrane region" description="Helical" evidence="1">
    <location>
        <begin position="57"/>
        <end position="74"/>
    </location>
</feature>
<dbReference type="AlphaFoldDB" id="A0A839F9Z3"/>
<keyword evidence="3" id="KW-1185">Reference proteome</keyword>
<dbReference type="RefSeq" id="WP_182532925.1">
    <property type="nucleotide sequence ID" value="NZ_JACGXL010000008.1"/>
</dbReference>
<dbReference type="Proteomes" id="UP000550401">
    <property type="component" value="Unassembled WGS sequence"/>
</dbReference>
<feature type="transmembrane region" description="Helical" evidence="1">
    <location>
        <begin position="27"/>
        <end position="45"/>
    </location>
</feature>